<keyword evidence="1" id="KW-1133">Transmembrane helix</keyword>
<keyword evidence="1" id="KW-0812">Transmembrane</keyword>
<name>A0AAD8I2N0_9APIA</name>
<keyword evidence="3" id="KW-1185">Reference proteome</keyword>
<feature type="transmembrane region" description="Helical" evidence="1">
    <location>
        <begin position="128"/>
        <end position="149"/>
    </location>
</feature>
<evidence type="ECO:0000313" key="2">
    <source>
        <dbReference type="EMBL" id="KAK1376887.1"/>
    </source>
</evidence>
<gene>
    <name evidence="2" type="ORF">POM88_033080</name>
</gene>
<dbReference type="InterPro" id="IPR032675">
    <property type="entry name" value="LRR_dom_sf"/>
</dbReference>
<reference evidence="2" key="1">
    <citation type="submission" date="2023-02" db="EMBL/GenBank/DDBJ databases">
        <title>Genome of toxic invasive species Heracleum sosnowskyi carries increased number of genes despite the absence of recent whole-genome duplications.</title>
        <authorList>
            <person name="Schelkunov M."/>
            <person name="Shtratnikova V."/>
            <person name="Makarenko M."/>
            <person name="Klepikova A."/>
            <person name="Omelchenko D."/>
            <person name="Novikova G."/>
            <person name="Obukhova E."/>
            <person name="Bogdanov V."/>
            <person name="Penin A."/>
            <person name="Logacheva M."/>
        </authorList>
    </citation>
    <scope>NUCLEOTIDE SEQUENCE</scope>
    <source>
        <strain evidence="2">Hsosn_3</strain>
        <tissue evidence="2">Leaf</tissue>
    </source>
</reference>
<evidence type="ECO:0000256" key="1">
    <source>
        <dbReference type="SAM" id="Phobius"/>
    </source>
</evidence>
<dbReference type="Gene3D" id="3.80.10.10">
    <property type="entry name" value="Ribonuclease Inhibitor"/>
    <property type="match status" value="1"/>
</dbReference>
<sequence>MLKSYDHDVISHIRSLLIWKVPFSIRWPEEILSLQKFKLLRVFTASSYKFSNHNIRSITELVYLKYLCLLDCRLEEELPSSIDFQGSMTTLAFILGVSPQYHSCIYSGHLFPTDLFSTYMMRIWERRWYSLLSTTPIPLCFVLMESYVVRMSWMVSLVFAVSSECQWQNGSRLVMKLVGQIKGM</sequence>
<organism evidence="2 3">
    <name type="scientific">Heracleum sosnowskyi</name>
    <dbReference type="NCBI Taxonomy" id="360622"/>
    <lineage>
        <taxon>Eukaryota</taxon>
        <taxon>Viridiplantae</taxon>
        <taxon>Streptophyta</taxon>
        <taxon>Embryophyta</taxon>
        <taxon>Tracheophyta</taxon>
        <taxon>Spermatophyta</taxon>
        <taxon>Magnoliopsida</taxon>
        <taxon>eudicotyledons</taxon>
        <taxon>Gunneridae</taxon>
        <taxon>Pentapetalae</taxon>
        <taxon>asterids</taxon>
        <taxon>campanulids</taxon>
        <taxon>Apiales</taxon>
        <taxon>Apiaceae</taxon>
        <taxon>Apioideae</taxon>
        <taxon>apioid superclade</taxon>
        <taxon>Tordylieae</taxon>
        <taxon>Tordyliinae</taxon>
        <taxon>Heracleum</taxon>
    </lineage>
</organism>
<dbReference type="EMBL" id="JAUIZM010000007">
    <property type="protein sequence ID" value="KAK1376887.1"/>
    <property type="molecule type" value="Genomic_DNA"/>
</dbReference>
<protein>
    <submittedName>
        <fullName evidence="2">Uncharacterized protein</fullName>
    </submittedName>
</protein>
<evidence type="ECO:0000313" key="3">
    <source>
        <dbReference type="Proteomes" id="UP001237642"/>
    </source>
</evidence>
<reference evidence="2" key="2">
    <citation type="submission" date="2023-05" db="EMBL/GenBank/DDBJ databases">
        <authorList>
            <person name="Schelkunov M.I."/>
        </authorList>
    </citation>
    <scope>NUCLEOTIDE SEQUENCE</scope>
    <source>
        <strain evidence="2">Hsosn_3</strain>
        <tissue evidence="2">Leaf</tissue>
    </source>
</reference>
<comment type="caution">
    <text evidence="2">The sequence shown here is derived from an EMBL/GenBank/DDBJ whole genome shotgun (WGS) entry which is preliminary data.</text>
</comment>
<keyword evidence="1" id="KW-0472">Membrane</keyword>
<proteinExistence type="predicted"/>
<dbReference type="Proteomes" id="UP001237642">
    <property type="component" value="Unassembled WGS sequence"/>
</dbReference>
<dbReference type="AlphaFoldDB" id="A0AAD8I2N0"/>
<accession>A0AAD8I2N0</accession>
<dbReference type="SUPFAM" id="SSF52047">
    <property type="entry name" value="RNI-like"/>
    <property type="match status" value="1"/>
</dbReference>